<dbReference type="Gene3D" id="1.50.10.20">
    <property type="match status" value="2"/>
</dbReference>
<feature type="domain" description="Squalene cyclase N-terminal" evidence="6">
    <location>
        <begin position="16"/>
        <end position="302"/>
    </location>
</feature>
<comment type="pathway">
    <text evidence="1">Secondary metabolite biosynthesis; hopanoid biosynthesis.</text>
</comment>
<organism evidence="7 8">
    <name type="scientific">Vasconcelosia minhoensis LEGE 07310</name>
    <dbReference type="NCBI Taxonomy" id="915328"/>
    <lineage>
        <taxon>Bacteria</taxon>
        <taxon>Bacillati</taxon>
        <taxon>Cyanobacteriota</taxon>
        <taxon>Cyanophyceae</taxon>
        <taxon>Nodosilineales</taxon>
        <taxon>Cymatolegaceae</taxon>
        <taxon>Vasconcelosia</taxon>
        <taxon>Vasconcelosia minhoensis</taxon>
    </lineage>
</organism>
<gene>
    <name evidence="7" type="primary">shc</name>
    <name evidence="7" type="ORF">IQ241_16035</name>
</gene>
<dbReference type="InterPro" id="IPR006400">
    <property type="entry name" value="Hopene-cyclase"/>
</dbReference>
<comment type="caution">
    <text evidence="7">The sequence shown here is derived from an EMBL/GenBank/DDBJ whole genome shotgun (WGS) entry which is preliminary data.</text>
</comment>
<dbReference type="GO" id="GO:0005811">
    <property type="term" value="C:lipid droplet"/>
    <property type="evidence" value="ECO:0007669"/>
    <property type="project" value="InterPro"/>
</dbReference>
<dbReference type="NCBIfam" id="TIGR01507">
    <property type="entry name" value="hopene_cyclase"/>
    <property type="match status" value="1"/>
</dbReference>
<dbReference type="Proteomes" id="UP000636505">
    <property type="component" value="Unassembled WGS sequence"/>
</dbReference>
<evidence type="ECO:0000256" key="3">
    <source>
        <dbReference type="ARBA" id="ARBA00022737"/>
    </source>
</evidence>
<dbReference type="NCBIfam" id="TIGR01787">
    <property type="entry name" value="squalene_cyclas"/>
    <property type="match status" value="1"/>
</dbReference>
<dbReference type="AlphaFoldDB" id="A0A8J7DDH5"/>
<reference evidence="7" key="1">
    <citation type="submission" date="2020-10" db="EMBL/GenBank/DDBJ databases">
        <authorList>
            <person name="Castelo-Branco R."/>
            <person name="Eusebio N."/>
            <person name="Adriana R."/>
            <person name="Vieira A."/>
            <person name="Brugerolle De Fraissinette N."/>
            <person name="Rezende De Castro R."/>
            <person name="Schneider M.P."/>
            <person name="Vasconcelos V."/>
            <person name="Leao P.N."/>
        </authorList>
    </citation>
    <scope>NUCLEOTIDE SEQUENCE</scope>
    <source>
        <strain evidence="7">LEGE 07310</strain>
    </source>
</reference>
<dbReference type="RefSeq" id="WP_193908989.1">
    <property type="nucleotide sequence ID" value="NZ_JADEXG010000040.1"/>
</dbReference>
<dbReference type="InterPro" id="IPR032696">
    <property type="entry name" value="SQ_cyclase_C"/>
</dbReference>
<dbReference type="PROSITE" id="PS01074">
    <property type="entry name" value="TERPENE_SYNTHASES"/>
    <property type="match status" value="1"/>
</dbReference>
<dbReference type="EC" id="5.4.99.17" evidence="7"/>
<dbReference type="UniPathway" id="UPA00337"/>
<keyword evidence="8" id="KW-1185">Reference proteome</keyword>
<accession>A0A8J7DDH5</accession>
<sequence>MQTPQTDQLIGLEQSIAAAQRYLLSIQKPDGYWWADLESNVTITAEIILLHKVWGTDHERPLKKAERYLRSRQCDHGGWELFYNDGGDLSTSVEAYMALRLLGIPASDGALIKAKKFILSRGGISQCRIFTKLHLALIGCYQWQGLPSLPAWVMLLEPPFPVSIYELSSWARGSTVPLLIVFDQKPVYLVEPAFRLNELYAEGIENVRWEIPERGDWSDAFLWLDKAFKLAEAFNAVPFREAGLRQAEKWVIERQEASGDWGGIIPAMLNSMLALRALGYDANDPVVQRGLRAIDRFAVETEETYWVQACISPVWDTALALRALTDSGLAADHPALVQAGEWLLEKQILAYGDWSVKNPQGRPGGWAFEFENRFYPDVDDTAVVAMALQDITLPNEALKQSAIARAVRWIATMQCQTGGWAAFDIDNNQDWLNAIPYGDLKAMIDPSTADITARVLEMHGRLSDDATLAVSYADTLTAQRLARGLSYLMREQEPDGSWFGRWGVNYIYGTSGALSALALIAPERCQPQIERGVAWLVQCQNADGGWGETCRSYDDPSLKGQGPSTASQTAWALLGLIDAAFYPDSAAKSAVHSGIQYLLRTQHEDGTWQESEFTGTGFPGHFYIRYHLYYQHFPLMALGRYRQQL</sequence>
<keyword evidence="3" id="KW-0677">Repeat</keyword>
<dbReference type="CDD" id="cd02892">
    <property type="entry name" value="SQCY_1"/>
    <property type="match status" value="1"/>
</dbReference>
<keyword evidence="4 7" id="KW-0413">Isomerase</keyword>
<dbReference type="Pfam" id="PF13243">
    <property type="entry name" value="SQHop_cyclase_C"/>
    <property type="match status" value="1"/>
</dbReference>
<evidence type="ECO:0000313" key="8">
    <source>
        <dbReference type="Proteomes" id="UP000636505"/>
    </source>
</evidence>
<evidence type="ECO:0000256" key="2">
    <source>
        <dbReference type="ARBA" id="ARBA00009755"/>
    </source>
</evidence>
<dbReference type="Pfam" id="PF13249">
    <property type="entry name" value="SQHop_cyclase_N"/>
    <property type="match status" value="1"/>
</dbReference>
<dbReference type="GO" id="GO:0051007">
    <property type="term" value="F:squalene-hopene cyclase activity"/>
    <property type="evidence" value="ECO:0007669"/>
    <property type="project" value="UniProtKB-EC"/>
</dbReference>
<dbReference type="EMBL" id="JADEXG010000040">
    <property type="protein sequence ID" value="MBE9078788.1"/>
    <property type="molecule type" value="Genomic_DNA"/>
</dbReference>
<evidence type="ECO:0000259" key="6">
    <source>
        <dbReference type="Pfam" id="PF13249"/>
    </source>
</evidence>
<dbReference type="InterPro" id="IPR008930">
    <property type="entry name" value="Terpenoid_cyclase/PrenylTrfase"/>
</dbReference>
<dbReference type="PANTHER" id="PTHR11764">
    <property type="entry name" value="TERPENE CYCLASE/MUTASE FAMILY MEMBER"/>
    <property type="match status" value="1"/>
</dbReference>
<evidence type="ECO:0000256" key="1">
    <source>
        <dbReference type="ARBA" id="ARBA00004999"/>
    </source>
</evidence>
<dbReference type="InterPro" id="IPR018333">
    <property type="entry name" value="Squalene_cyclase"/>
</dbReference>
<evidence type="ECO:0000313" key="7">
    <source>
        <dbReference type="EMBL" id="MBE9078788.1"/>
    </source>
</evidence>
<evidence type="ECO:0000256" key="4">
    <source>
        <dbReference type="ARBA" id="ARBA00023235"/>
    </source>
</evidence>
<name>A0A8J7DDH5_9CYAN</name>
<dbReference type="PANTHER" id="PTHR11764:SF20">
    <property type="entry name" value="LANOSTEROL SYNTHASE"/>
    <property type="match status" value="1"/>
</dbReference>
<dbReference type="InterPro" id="IPR002365">
    <property type="entry name" value="Terpene_synthase_CS"/>
</dbReference>
<feature type="domain" description="Squalene cyclase C-terminal" evidence="5">
    <location>
        <begin position="311"/>
        <end position="643"/>
    </location>
</feature>
<dbReference type="SFLD" id="SFLDG01016">
    <property type="entry name" value="Prenyltransferase_Like_2"/>
    <property type="match status" value="1"/>
</dbReference>
<proteinExistence type="inferred from homology"/>
<evidence type="ECO:0000259" key="5">
    <source>
        <dbReference type="Pfam" id="PF13243"/>
    </source>
</evidence>
<dbReference type="SUPFAM" id="SSF48239">
    <property type="entry name" value="Terpenoid cyclases/Protein prenyltransferases"/>
    <property type="match status" value="2"/>
</dbReference>
<comment type="similarity">
    <text evidence="2">Belongs to the terpene cyclase/mutase family.</text>
</comment>
<dbReference type="GO" id="GO:0016104">
    <property type="term" value="P:triterpenoid biosynthetic process"/>
    <property type="evidence" value="ECO:0007669"/>
    <property type="project" value="InterPro"/>
</dbReference>
<protein>
    <submittedName>
        <fullName evidence="7">Squalene--hopene cyclase</fullName>
        <ecNumber evidence="7">5.4.99.17</ecNumber>
    </submittedName>
</protein>
<dbReference type="InterPro" id="IPR032697">
    <property type="entry name" value="SQ_cyclase_N"/>
</dbReference>